<dbReference type="PROSITE" id="PS50234">
    <property type="entry name" value="VWFA"/>
    <property type="match status" value="1"/>
</dbReference>
<dbReference type="PANTHER" id="PTHR10579">
    <property type="entry name" value="CALCIUM-ACTIVATED CHLORIDE CHANNEL REGULATOR"/>
    <property type="match status" value="1"/>
</dbReference>
<dbReference type="AlphaFoldDB" id="A0A0D2I6K6"/>
<dbReference type="VEuPathDB" id="FungiDB:Z520_11510"/>
<name>A0A0D2I6K6_9EURO</name>
<proteinExistence type="predicted"/>
<dbReference type="OrthoDB" id="10264538at2759"/>
<feature type="region of interest" description="Disordered" evidence="1">
    <location>
        <begin position="1"/>
        <end position="37"/>
    </location>
</feature>
<dbReference type="InterPro" id="IPR036465">
    <property type="entry name" value="vWFA_dom_sf"/>
</dbReference>
<dbReference type="EMBL" id="KN848100">
    <property type="protein sequence ID" value="KIX92846.1"/>
    <property type="molecule type" value="Genomic_DNA"/>
</dbReference>
<evidence type="ECO:0000313" key="4">
    <source>
        <dbReference type="Proteomes" id="UP000053411"/>
    </source>
</evidence>
<dbReference type="Pfam" id="PF13519">
    <property type="entry name" value="VWA_2"/>
    <property type="match status" value="1"/>
</dbReference>
<organism evidence="3 4">
    <name type="scientific">Fonsecaea multimorphosa CBS 102226</name>
    <dbReference type="NCBI Taxonomy" id="1442371"/>
    <lineage>
        <taxon>Eukaryota</taxon>
        <taxon>Fungi</taxon>
        <taxon>Dikarya</taxon>
        <taxon>Ascomycota</taxon>
        <taxon>Pezizomycotina</taxon>
        <taxon>Eurotiomycetes</taxon>
        <taxon>Chaetothyriomycetidae</taxon>
        <taxon>Chaetothyriales</taxon>
        <taxon>Herpotrichiellaceae</taxon>
        <taxon>Fonsecaea</taxon>
    </lineage>
</organism>
<dbReference type="InterPro" id="IPR039510">
    <property type="entry name" value="Vint_dom"/>
</dbReference>
<evidence type="ECO:0000259" key="2">
    <source>
        <dbReference type="PROSITE" id="PS50234"/>
    </source>
</evidence>
<dbReference type="PANTHER" id="PTHR10579:SF156">
    <property type="entry name" value="VWFA DOMAIN-CONTAINING PROTEIN"/>
    <property type="match status" value="1"/>
</dbReference>
<gene>
    <name evidence="3" type="ORF">Z520_11510</name>
</gene>
<protein>
    <recommendedName>
        <fullName evidence="2">VWFA domain-containing protein</fullName>
    </recommendedName>
</protein>
<dbReference type="SMART" id="SM00327">
    <property type="entry name" value="VWA"/>
    <property type="match status" value="1"/>
</dbReference>
<dbReference type="InterPro" id="IPR002035">
    <property type="entry name" value="VWF_A"/>
</dbReference>
<reference evidence="3 4" key="1">
    <citation type="submission" date="2015-01" db="EMBL/GenBank/DDBJ databases">
        <title>The Genome Sequence of Fonsecaea multimorphosa CBS 102226.</title>
        <authorList>
            <consortium name="The Broad Institute Genomics Platform"/>
            <person name="Cuomo C."/>
            <person name="de Hoog S."/>
            <person name="Gorbushina A."/>
            <person name="Stielow B."/>
            <person name="Teixiera M."/>
            <person name="Abouelleil A."/>
            <person name="Chapman S.B."/>
            <person name="Priest M."/>
            <person name="Young S.K."/>
            <person name="Wortman J."/>
            <person name="Nusbaum C."/>
            <person name="Birren B."/>
        </authorList>
    </citation>
    <scope>NUCLEOTIDE SEQUENCE [LARGE SCALE GENOMIC DNA]</scope>
    <source>
        <strain evidence="3 4">CBS 102226</strain>
    </source>
</reference>
<keyword evidence="4" id="KW-1185">Reference proteome</keyword>
<dbReference type="SUPFAM" id="SSF51294">
    <property type="entry name" value="Hedgehog/intein (Hint) domain"/>
    <property type="match status" value="1"/>
</dbReference>
<feature type="domain" description="VWFA" evidence="2">
    <location>
        <begin position="91"/>
        <end position="289"/>
    </location>
</feature>
<dbReference type="SUPFAM" id="SSF53300">
    <property type="entry name" value="vWA-like"/>
    <property type="match status" value="1"/>
</dbReference>
<dbReference type="STRING" id="1442371.A0A0D2I6K6"/>
<dbReference type="InterPro" id="IPR032838">
    <property type="entry name" value="Vwaint_dom"/>
</dbReference>
<sequence length="767" mass="83916">MSSSIANSDAPEDFTMVDHPSTLPLRPRSSHARDDGVTGIHSHALSLRSHPRHAQHDAVAEIHPLRDSDAFIVSVRPPQVPEQGLERASCDIVLVIDVSGSMSAAAPIPGVEDEIEREASGLSVLDLVKHSARTILETLGEDDRLGIVTFSDDARVVQPLTFMKPAEKKATWRSIETLRQDACTNLWAGIRTGLNLFSEAPLVGNVQGLYVLTDGMPNHLCPKQGYVAKLRPMLELAASKRPVIPTIHTFGFGYQIRSGLLQSIADTGRGTYAFIPDAGMIGTVFVHSVANLYATFGLSATLEVELSKDVAVETTSSVNPNAGKRGHLLDLGNIQYGQSREVVFVCPQGIPEDTVITVTLNYKAGNGACHDFQSRAMFSDKTVKPQVWVEYHLRRAQICGLLSSLFPVEHSGEHTATMDRCSLGEAQKAVTDIATAMQQSPNADAAELKALLDELIGQEPAGQISKALISSSGRDYWHKWGRHYLPSLLHAHERQMCNTFKDPGPLLYGKDSPLFIKYRTELDNAFDNLPAPKPSRPRRVVKTYSSTGAVTGTRTFDREETPMASYNSRIGPCFEGNCSILMGDGMSKAPIKSLKVGMMVWTPTGPRAVAAVLKTRIHGQTQELCRVGELLVTPWHPIKYQGQWQFPNDVARSIVPFRGSVFSVLLAPFHHSDGHAVQIGGQICVTLGHGLVKRSKDDIRGHAFFGNYERVAMSLWRLPLDKNGHFRCGGMLRNAQTGLACRFLKPSRVSVGVTKTVRMGTKMRCLA</sequence>
<dbReference type="InterPro" id="IPR051266">
    <property type="entry name" value="CLCR"/>
</dbReference>
<dbReference type="InterPro" id="IPR036844">
    <property type="entry name" value="Hint_dom_sf"/>
</dbReference>
<evidence type="ECO:0000313" key="3">
    <source>
        <dbReference type="EMBL" id="KIX92846.1"/>
    </source>
</evidence>
<dbReference type="Proteomes" id="UP000053411">
    <property type="component" value="Unassembled WGS sequence"/>
</dbReference>
<evidence type="ECO:0000256" key="1">
    <source>
        <dbReference type="SAM" id="MobiDB-lite"/>
    </source>
</evidence>
<dbReference type="Pfam" id="PF14623">
    <property type="entry name" value="Vint"/>
    <property type="match status" value="1"/>
</dbReference>
<dbReference type="GeneID" id="27717256"/>
<accession>A0A0D2I6K6</accession>
<dbReference type="Pfam" id="PF14624">
    <property type="entry name" value="Vwaint"/>
    <property type="match status" value="1"/>
</dbReference>
<dbReference type="Gene3D" id="3.40.50.410">
    <property type="entry name" value="von Willebrand factor, type A domain"/>
    <property type="match status" value="1"/>
</dbReference>
<dbReference type="RefSeq" id="XP_016626969.1">
    <property type="nucleotide sequence ID" value="XM_016781998.1"/>
</dbReference>